<dbReference type="EMBL" id="CP036262">
    <property type="protein sequence ID" value="QDS95017.1"/>
    <property type="molecule type" value="Genomic_DNA"/>
</dbReference>
<evidence type="ECO:0000256" key="1">
    <source>
        <dbReference type="ARBA" id="ARBA00022490"/>
    </source>
</evidence>
<name>A0A517MJQ8_9BACT</name>
<dbReference type="GO" id="GO:0070043">
    <property type="term" value="F:rRNA (guanine-N7-)-methyltransferase activity"/>
    <property type="evidence" value="ECO:0007669"/>
    <property type="project" value="UniProtKB-UniRule"/>
</dbReference>
<dbReference type="HAMAP" id="MF_00074">
    <property type="entry name" value="16SrRNA_methyltr_G"/>
    <property type="match status" value="1"/>
</dbReference>
<dbReference type="EC" id="2.1.1.-" evidence="6"/>
<organism evidence="7 8">
    <name type="scientific">Roseimaritima multifibrata</name>
    <dbReference type="NCBI Taxonomy" id="1930274"/>
    <lineage>
        <taxon>Bacteria</taxon>
        <taxon>Pseudomonadati</taxon>
        <taxon>Planctomycetota</taxon>
        <taxon>Planctomycetia</taxon>
        <taxon>Pirellulales</taxon>
        <taxon>Pirellulaceae</taxon>
        <taxon>Roseimaritima</taxon>
    </lineage>
</organism>
<evidence type="ECO:0000256" key="2">
    <source>
        <dbReference type="ARBA" id="ARBA00022552"/>
    </source>
</evidence>
<feature type="binding site" evidence="6">
    <location>
        <position position="76"/>
    </location>
    <ligand>
        <name>S-adenosyl-L-methionine</name>
        <dbReference type="ChEBI" id="CHEBI:59789"/>
    </ligand>
</feature>
<dbReference type="Gene3D" id="3.40.50.150">
    <property type="entry name" value="Vaccinia Virus protein VP39"/>
    <property type="match status" value="1"/>
</dbReference>
<comment type="function">
    <text evidence="6">Specifically methylates the N7 position of a guanine in 16S rRNA.</text>
</comment>
<dbReference type="PIRSF" id="PIRSF003078">
    <property type="entry name" value="GidB"/>
    <property type="match status" value="1"/>
</dbReference>
<keyword evidence="4 6" id="KW-0808">Transferase</keyword>
<gene>
    <name evidence="6 7" type="primary">rsmG</name>
    <name evidence="7" type="ORF">FF011L_38010</name>
</gene>
<sequence length="217" mass="24518">MPIDAEFQAALERAGYELPEPMAEKIEAYVRVLWDWNERLNLTRHTDWQTFVERDLRDVLQLVPLIEPNEEVLDLGSGGGVPGIPLAILRPDIQVSLAESVGKRATVLNTFVEELDLPVPVYAARGEDILEDFRFETIVVRAVGSMLKICNWIAPHWPSVGRILMIKGPKWVEERGEARHFGAMEQLDLRKLATYPLGDGENEGVILQVMPAARIRE</sequence>
<evidence type="ECO:0000313" key="7">
    <source>
        <dbReference type="EMBL" id="QDS95017.1"/>
    </source>
</evidence>
<reference evidence="7 8" key="1">
    <citation type="submission" date="2019-02" db="EMBL/GenBank/DDBJ databases">
        <title>Deep-cultivation of Planctomycetes and their phenomic and genomic characterization uncovers novel biology.</title>
        <authorList>
            <person name="Wiegand S."/>
            <person name="Jogler M."/>
            <person name="Boedeker C."/>
            <person name="Pinto D."/>
            <person name="Vollmers J."/>
            <person name="Rivas-Marin E."/>
            <person name="Kohn T."/>
            <person name="Peeters S.H."/>
            <person name="Heuer A."/>
            <person name="Rast P."/>
            <person name="Oberbeckmann S."/>
            <person name="Bunk B."/>
            <person name="Jeske O."/>
            <person name="Meyerdierks A."/>
            <person name="Storesund J.E."/>
            <person name="Kallscheuer N."/>
            <person name="Luecker S."/>
            <person name="Lage O.M."/>
            <person name="Pohl T."/>
            <person name="Merkel B.J."/>
            <person name="Hornburger P."/>
            <person name="Mueller R.-W."/>
            <person name="Bruemmer F."/>
            <person name="Labrenz M."/>
            <person name="Spormann A.M."/>
            <person name="Op den Camp H."/>
            <person name="Overmann J."/>
            <person name="Amann R."/>
            <person name="Jetten M.S.M."/>
            <person name="Mascher T."/>
            <person name="Medema M.H."/>
            <person name="Devos D.P."/>
            <person name="Kaster A.-K."/>
            <person name="Ovreas L."/>
            <person name="Rohde M."/>
            <person name="Galperin M.Y."/>
            <person name="Jogler C."/>
        </authorList>
    </citation>
    <scope>NUCLEOTIDE SEQUENCE [LARGE SCALE GENOMIC DNA]</scope>
    <source>
        <strain evidence="7 8">FF011L</strain>
    </source>
</reference>
<protein>
    <recommendedName>
        <fullName evidence="6">Ribosomal RNA small subunit methyltransferase G</fullName>
        <ecNumber evidence="6">2.1.1.-</ecNumber>
    </recommendedName>
    <alternativeName>
        <fullName evidence="6">16S rRNA 7-methylguanosine methyltransferase</fullName>
        <shortName evidence="6">16S rRNA m7G methyltransferase</shortName>
    </alternativeName>
</protein>
<evidence type="ECO:0000256" key="5">
    <source>
        <dbReference type="ARBA" id="ARBA00022691"/>
    </source>
</evidence>
<evidence type="ECO:0000256" key="6">
    <source>
        <dbReference type="HAMAP-Rule" id="MF_00074"/>
    </source>
</evidence>
<proteinExistence type="inferred from homology"/>
<dbReference type="RefSeq" id="WP_246109484.1">
    <property type="nucleotide sequence ID" value="NZ_CP036262.1"/>
</dbReference>
<keyword evidence="2 6" id="KW-0698">rRNA processing</keyword>
<keyword evidence="5 6" id="KW-0949">S-adenosyl-L-methionine</keyword>
<dbReference type="Pfam" id="PF02527">
    <property type="entry name" value="GidB"/>
    <property type="match status" value="1"/>
</dbReference>
<dbReference type="InterPro" id="IPR003682">
    <property type="entry name" value="rRNA_ssu_MeTfrase_G"/>
</dbReference>
<accession>A0A517MJQ8</accession>
<dbReference type="Proteomes" id="UP000320672">
    <property type="component" value="Chromosome"/>
</dbReference>
<evidence type="ECO:0000256" key="3">
    <source>
        <dbReference type="ARBA" id="ARBA00022603"/>
    </source>
</evidence>
<dbReference type="InterPro" id="IPR029063">
    <property type="entry name" value="SAM-dependent_MTases_sf"/>
</dbReference>
<dbReference type="AlphaFoldDB" id="A0A517MJQ8"/>
<evidence type="ECO:0000256" key="4">
    <source>
        <dbReference type="ARBA" id="ARBA00022679"/>
    </source>
</evidence>
<dbReference type="SUPFAM" id="SSF53335">
    <property type="entry name" value="S-adenosyl-L-methionine-dependent methyltransferases"/>
    <property type="match status" value="1"/>
</dbReference>
<keyword evidence="3 6" id="KW-0489">Methyltransferase</keyword>
<dbReference type="KEGG" id="rml:FF011L_38010"/>
<keyword evidence="8" id="KW-1185">Reference proteome</keyword>
<feature type="binding site" evidence="6">
    <location>
        <begin position="126"/>
        <end position="127"/>
    </location>
    <ligand>
        <name>S-adenosyl-L-methionine</name>
        <dbReference type="ChEBI" id="CHEBI:59789"/>
    </ligand>
</feature>
<dbReference type="GO" id="GO:0005829">
    <property type="term" value="C:cytosol"/>
    <property type="evidence" value="ECO:0007669"/>
    <property type="project" value="TreeGrafter"/>
</dbReference>
<feature type="binding site" evidence="6">
    <location>
        <position position="141"/>
    </location>
    <ligand>
        <name>S-adenosyl-L-methionine</name>
        <dbReference type="ChEBI" id="CHEBI:59789"/>
    </ligand>
</feature>
<dbReference type="PANTHER" id="PTHR31760">
    <property type="entry name" value="S-ADENOSYL-L-METHIONINE-DEPENDENT METHYLTRANSFERASES SUPERFAMILY PROTEIN"/>
    <property type="match status" value="1"/>
</dbReference>
<dbReference type="PANTHER" id="PTHR31760:SF0">
    <property type="entry name" value="S-ADENOSYL-L-METHIONINE-DEPENDENT METHYLTRANSFERASES SUPERFAMILY PROTEIN"/>
    <property type="match status" value="1"/>
</dbReference>
<dbReference type="NCBIfam" id="TIGR00138">
    <property type="entry name" value="rsmG_gidB"/>
    <property type="match status" value="1"/>
</dbReference>
<comment type="similarity">
    <text evidence="6">Belongs to the methyltransferase superfamily. RNA methyltransferase RsmG family.</text>
</comment>
<evidence type="ECO:0000313" key="8">
    <source>
        <dbReference type="Proteomes" id="UP000320672"/>
    </source>
</evidence>
<keyword evidence="1 6" id="KW-0963">Cytoplasm</keyword>
<comment type="subcellular location">
    <subcellularLocation>
        <location evidence="6">Cytoplasm</location>
    </subcellularLocation>
</comment>
<comment type="caution">
    <text evidence="6">Lacks conserved residue(s) required for the propagation of feature annotation.</text>
</comment>